<dbReference type="Pfam" id="PF06429">
    <property type="entry name" value="Flg_bbr_C"/>
    <property type="match status" value="1"/>
</dbReference>
<dbReference type="InterPro" id="IPR037925">
    <property type="entry name" value="FlgE/F/G-like"/>
</dbReference>
<feature type="domain" description="Flagellar hook protein FlgE/F/G-like D1" evidence="8">
    <location>
        <begin position="82"/>
        <end position="146"/>
    </location>
</feature>
<dbReference type="SUPFAM" id="SSF117143">
    <property type="entry name" value="Flagellar hook protein flgE"/>
    <property type="match status" value="1"/>
</dbReference>
<protein>
    <recommendedName>
        <fullName evidence="5 6">Flagellar basal-body rod protein FlgF</fullName>
    </recommendedName>
</protein>
<evidence type="ECO:0000256" key="5">
    <source>
        <dbReference type="ARBA" id="ARBA00040228"/>
    </source>
</evidence>
<reference evidence="9 10" key="1">
    <citation type="submission" date="2019-12" db="EMBL/GenBank/DDBJ databases">
        <title>Neisseriaceae gen. nov. sp. Genome sequencing and assembly.</title>
        <authorList>
            <person name="Liu Z."/>
            <person name="Li A."/>
        </authorList>
    </citation>
    <scope>NUCLEOTIDE SEQUENCE [LARGE SCALE GENOMIC DNA]</scope>
    <source>
        <strain evidence="9 10">B2N2-7</strain>
    </source>
</reference>
<dbReference type="Proteomes" id="UP000467214">
    <property type="component" value="Unassembled WGS sequence"/>
</dbReference>
<evidence type="ECO:0000256" key="1">
    <source>
        <dbReference type="ARBA" id="ARBA00004117"/>
    </source>
</evidence>
<dbReference type="InterPro" id="IPR010930">
    <property type="entry name" value="Flg_bb/hook_C_dom"/>
</dbReference>
<keyword evidence="9" id="KW-0969">Cilium</keyword>
<feature type="domain" description="Flagellar basal-body/hook protein C-terminal" evidence="7">
    <location>
        <begin position="198"/>
        <end position="242"/>
    </location>
</feature>
<evidence type="ECO:0000313" key="9">
    <source>
        <dbReference type="EMBL" id="MXR36820.1"/>
    </source>
</evidence>
<dbReference type="GO" id="GO:0030694">
    <property type="term" value="C:bacterial-type flagellum basal body, rod"/>
    <property type="evidence" value="ECO:0007669"/>
    <property type="project" value="UniProtKB-UniRule"/>
</dbReference>
<evidence type="ECO:0000256" key="6">
    <source>
        <dbReference type="RuleBase" id="RU362116"/>
    </source>
</evidence>
<dbReference type="PANTHER" id="PTHR30435:SF18">
    <property type="entry name" value="FLAGELLAR BASAL-BODY ROD PROTEIN FLGF"/>
    <property type="match status" value="1"/>
</dbReference>
<dbReference type="EMBL" id="WSSB01000005">
    <property type="protein sequence ID" value="MXR36820.1"/>
    <property type="molecule type" value="Genomic_DNA"/>
</dbReference>
<sequence>MDRMLYLAMNGAKHVEWQQSTTAQNLANVHTNGYKADQVVFRALPVVGDGSPTRVYQVDNTVGHDLSQGSLQQTGNESDFALANDGFFAVTAPDGTEAYTRDGGYVLDEAGTMRTRSGLPIIGEAGPLQVPPNSRVLIAKDGSVSAVPTDGGDRNPQEVGRIKLVNPGARAVYKGEDGLFRQHSGAVAVADPDVKVVSGALEASNVNAVESLVQMISHARHYDLHVKLMQTADQNAQRATQLLSLNA</sequence>
<keyword evidence="10" id="KW-1185">Reference proteome</keyword>
<comment type="subcellular location">
    <subcellularLocation>
        <location evidence="1 6">Bacterial flagellum basal body</location>
    </subcellularLocation>
</comment>
<comment type="similarity">
    <text evidence="2 6">Belongs to the flagella basal body rod proteins family.</text>
</comment>
<evidence type="ECO:0000256" key="2">
    <source>
        <dbReference type="ARBA" id="ARBA00009677"/>
    </source>
</evidence>
<evidence type="ECO:0000259" key="8">
    <source>
        <dbReference type="Pfam" id="PF22692"/>
    </source>
</evidence>
<dbReference type="InterPro" id="IPR053967">
    <property type="entry name" value="LlgE_F_G-like_D1"/>
</dbReference>
<evidence type="ECO:0000259" key="7">
    <source>
        <dbReference type="Pfam" id="PF06429"/>
    </source>
</evidence>
<gene>
    <name evidence="9" type="ORF">GQF02_07535</name>
</gene>
<evidence type="ECO:0000313" key="10">
    <source>
        <dbReference type="Proteomes" id="UP000467214"/>
    </source>
</evidence>
<keyword evidence="9" id="KW-0282">Flagellum</keyword>
<keyword evidence="3 6" id="KW-0975">Bacterial flagellum</keyword>
<dbReference type="NCBIfam" id="TIGR03506">
    <property type="entry name" value="FlgEFG_subfam"/>
    <property type="match status" value="1"/>
</dbReference>
<proteinExistence type="inferred from homology"/>
<dbReference type="NCBIfam" id="NF009280">
    <property type="entry name" value="PRK12640.1"/>
    <property type="match status" value="1"/>
</dbReference>
<dbReference type="RefSeq" id="WP_160796045.1">
    <property type="nucleotide sequence ID" value="NZ_WSSB01000005.1"/>
</dbReference>
<dbReference type="GO" id="GO:0071978">
    <property type="term" value="P:bacterial-type flagellum-dependent swarming motility"/>
    <property type="evidence" value="ECO:0007669"/>
    <property type="project" value="TreeGrafter"/>
</dbReference>
<dbReference type="InterPro" id="IPR020013">
    <property type="entry name" value="Flagellar_FlgE/F/G"/>
</dbReference>
<keyword evidence="9" id="KW-0966">Cell projection</keyword>
<dbReference type="AlphaFoldDB" id="A0A845BN40"/>
<name>A0A845BN40_9NEIS</name>
<evidence type="ECO:0000256" key="4">
    <source>
        <dbReference type="ARBA" id="ARBA00038560"/>
    </source>
</evidence>
<organism evidence="9 10">
    <name type="scientific">Craterilacuibacter sinensis</name>
    <dbReference type="NCBI Taxonomy" id="2686017"/>
    <lineage>
        <taxon>Bacteria</taxon>
        <taxon>Pseudomonadati</taxon>
        <taxon>Pseudomonadota</taxon>
        <taxon>Betaproteobacteria</taxon>
        <taxon>Neisseriales</taxon>
        <taxon>Neisseriaceae</taxon>
        <taxon>Craterilacuibacter</taxon>
    </lineage>
</organism>
<evidence type="ECO:0000256" key="3">
    <source>
        <dbReference type="ARBA" id="ARBA00023143"/>
    </source>
</evidence>
<dbReference type="Pfam" id="PF22692">
    <property type="entry name" value="LlgE_F_G_D1"/>
    <property type="match status" value="1"/>
</dbReference>
<dbReference type="PANTHER" id="PTHR30435">
    <property type="entry name" value="FLAGELLAR PROTEIN"/>
    <property type="match status" value="1"/>
</dbReference>
<accession>A0A845BN40</accession>
<comment type="caution">
    <text evidence="9">The sequence shown here is derived from an EMBL/GenBank/DDBJ whole genome shotgun (WGS) entry which is preliminary data.</text>
</comment>
<comment type="subunit">
    <text evidence="4 6">The basal body constitutes a major portion of the flagellar organelle and consists of five rings (E,L,P,S, and M) mounted on a central rod. The rod consists of about 26 subunits of FlgG in the distal portion, and FlgB, FlgC and FlgF are thought to build up the proximal portion of the rod with about 6 subunits each.</text>
</comment>